<keyword evidence="3" id="KW-1185">Reference proteome</keyword>
<evidence type="ECO:0000313" key="3">
    <source>
        <dbReference type="Proteomes" id="UP000007875"/>
    </source>
</evidence>
<dbReference type="Proteomes" id="UP000007875">
    <property type="component" value="Unassembled WGS sequence"/>
</dbReference>
<protein>
    <submittedName>
        <fullName evidence="2">Uncharacterized protein</fullName>
    </submittedName>
</protein>
<organism evidence="2 3">
    <name type="scientific">Ciona savignyi</name>
    <name type="common">Pacific transparent sea squirt</name>
    <dbReference type="NCBI Taxonomy" id="51511"/>
    <lineage>
        <taxon>Eukaryota</taxon>
        <taxon>Metazoa</taxon>
        <taxon>Chordata</taxon>
        <taxon>Tunicata</taxon>
        <taxon>Ascidiacea</taxon>
        <taxon>Phlebobranchia</taxon>
        <taxon>Cionidae</taxon>
        <taxon>Ciona</taxon>
    </lineage>
</organism>
<evidence type="ECO:0000313" key="2">
    <source>
        <dbReference type="Ensembl" id="ENSCSAVP00000003034.1"/>
    </source>
</evidence>
<feature type="region of interest" description="Disordered" evidence="1">
    <location>
        <begin position="230"/>
        <end position="249"/>
    </location>
</feature>
<dbReference type="HOGENOM" id="CLU_1117863_0_0_1"/>
<accession>H2YCI6</accession>
<reference evidence="2" key="2">
    <citation type="submission" date="2025-08" db="UniProtKB">
        <authorList>
            <consortium name="Ensembl"/>
        </authorList>
    </citation>
    <scope>IDENTIFICATION</scope>
</reference>
<dbReference type="Ensembl" id="ENSCSAVT00000003079.1">
    <property type="protein sequence ID" value="ENSCSAVP00000003034.1"/>
    <property type="gene ID" value="ENSCSAVG00000001798.1"/>
</dbReference>
<feature type="compositionally biased region" description="Polar residues" evidence="1">
    <location>
        <begin position="230"/>
        <end position="243"/>
    </location>
</feature>
<feature type="region of interest" description="Disordered" evidence="1">
    <location>
        <begin position="205"/>
        <end position="225"/>
    </location>
</feature>
<proteinExistence type="predicted"/>
<dbReference type="AlphaFoldDB" id="H2YCI6"/>
<dbReference type="InParanoid" id="H2YCI6"/>
<reference evidence="2" key="3">
    <citation type="submission" date="2025-09" db="UniProtKB">
        <authorList>
            <consortium name="Ensembl"/>
        </authorList>
    </citation>
    <scope>IDENTIFICATION</scope>
</reference>
<evidence type="ECO:0000256" key="1">
    <source>
        <dbReference type="SAM" id="MobiDB-lite"/>
    </source>
</evidence>
<sequence length="249" mass="28213">MLRSQPPPLIHASELFHVRSGCGTLTPNDSGDDFYFQRGLPASPKEEDAVESQIHQNGRRAQENQDHPLNLSCKRKRMKMDLENADWRIAGPCCERKEDDSASLFPRSINKETERAVLYYRAQMLASSDLVRAILKRKLDEEIALKALQQRIENKTVPFALKNFMSHQYSYLPYNMFKYASNLSQKEAASPIIYPTVMHPKSMVSLPSPPISPDKSAESTTHNTVQFPNVTSSVCISPPQISKENYESP</sequence>
<name>H2YCI6_CIOSA</name>
<reference evidence="3" key="1">
    <citation type="submission" date="2003-08" db="EMBL/GenBank/DDBJ databases">
        <authorList>
            <person name="Birren B."/>
            <person name="Nusbaum C."/>
            <person name="Abebe A."/>
            <person name="Abouelleil A."/>
            <person name="Adekoya E."/>
            <person name="Ait-zahra M."/>
            <person name="Allen N."/>
            <person name="Allen T."/>
            <person name="An P."/>
            <person name="Anderson M."/>
            <person name="Anderson S."/>
            <person name="Arachchi H."/>
            <person name="Armbruster J."/>
            <person name="Bachantsang P."/>
            <person name="Baldwin J."/>
            <person name="Barry A."/>
            <person name="Bayul T."/>
            <person name="Blitshsteyn B."/>
            <person name="Bloom T."/>
            <person name="Blye J."/>
            <person name="Boguslavskiy L."/>
            <person name="Borowsky M."/>
            <person name="Boukhgalter B."/>
            <person name="Brunache A."/>
            <person name="Butler J."/>
            <person name="Calixte N."/>
            <person name="Calvo S."/>
            <person name="Camarata J."/>
            <person name="Campo K."/>
            <person name="Chang J."/>
            <person name="Cheshatsang Y."/>
            <person name="Citroen M."/>
            <person name="Collymore A."/>
            <person name="Considine T."/>
            <person name="Cook A."/>
            <person name="Cooke P."/>
            <person name="Corum B."/>
            <person name="Cuomo C."/>
            <person name="David R."/>
            <person name="Dawoe T."/>
            <person name="Degray S."/>
            <person name="Dodge S."/>
            <person name="Dooley K."/>
            <person name="Dorje P."/>
            <person name="Dorjee K."/>
            <person name="Dorris L."/>
            <person name="Duffey N."/>
            <person name="Dupes A."/>
            <person name="Elkins T."/>
            <person name="Engels R."/>
            <person name="Erickson J."/>
            <person name="Farina A."/>
            <person name="Faro S."/>
            <person name="Ferreira P."/>
            <person name="Fischer H."/>
            <person name="Fitzgerald M."/>
            <person name="Foley K."/>
            <person name="Gage D."/>
            <person name="Galagan J."/>
            <person name="Gearin G."/>
            <person name="Gnerre S."/>
            <person name="Gnirke A."/>
            <person name="Goyette A."/>
            <person name="Graham J."/>
            <person name="Grandbois E."/>
            <person name="Gyaltsen K."/>
            <person name="Hafez N."/>
            <person name="Hagopian D."/>
            <person name="Hagos B."/>
            <person name="Hall J."/>
            <person name="Hatcher B."/>
            <person name="Heller A."/>
            <person name="Higgins H."/>
            <person name="Honan T."/>
            <person name="Horn A."/>
            <person name="Houde N."/>
            <person name="Hughes L."/>
            <person name="Hulme W."/>
            <person name="Husby E."/>
            <person name="Iliev I."/>
            <person name="Jaffe D."/>
            <person name="Jones C."/>
            <person name="Kamal M."/>
            <person name="Kamat A."/>
            <person name="Kamvysselis M."/>
            <person name="Karlsson E."/>
            <person name="Kells C."/>
            <person name="Kieu A."/>
            <person name="Kisner P."/>
            <person name="Kodira C."/>
            <person name="Kulbokas E."/>
            <person name="Labutti K."/>
            <person name="Lama D."/>
            <person name="Landers T."/>
            <person name="Leger J."/>
            <person name="Levine S."/>
            <person name="Lewis D."/>
            <person name="Lewis T."/>
            <person name="Lindblad-toh K."/>
            <person name="Liu X."/>
            <person name="Lokyitsang T."/>
            <person name="Lokyitsang Y."/>
            <person name="Lucien O."/>
            <person name="Lui A."/>
            <person name="Ma L.J."/>
            <person name="Mabbitt R."/>
            <person name="Macdonald J."/>
            <person name="Maclean C."/>
            <person name="Major J."/>
            <person name="Manning J."/>
            <person name="Marabella R."/>
            <person name="Maru K."/>
            <person name="Matthews C."/>
            <person name="Mauceli E."/>
            <person name="Mccarthy M."/>
            <person name="Mcdonough S."/>
            <person name="Mcghee T."/>
            <person name="Meldrim J."/>
            <person name="Meneus L."/>
            <person name="Mesirov J."/>
            <person name="Mihalev A."/>
            <person name="Mihova T."/>
            <person name="Mikkelsen T."/>
            <person name="Mlenga V."/>
            <person name="Moru K."/>
            <person name="Mozes J."/>
            <person name="Mulrain L."/>
            <person name="Munson G."/>
            <person name="Naylor J."/>
            <person name="Newes C."/>
            <person name="Nguyen C."/>
            <person name="Nguyen N."/>
            <person name="Nguyen T."/>
            <person name="Nicol R."/>
            <person name="Nielsen C."/>
            <person name="Nizzari M."/>
            <person name="Norbu C."/>
            <person name="Norbu N."/>
            <person name="O'donnell P."/>
            <person name="Okoawo O."/>
            <person name="O'leary S."/>
            <person name="Omotosho B."/>
            <person name="O'neill K."/>
            <person name="Osman S."/>
            <person name="Parker S."/>
            <person name="Perrin D."/>
            <person name="Phunkhang P."/>
            <person name="Piqani B."/>
            <person name="Purcell S."/>
            <person name="Rachupka T."/>
            <person name="Ramasamy U."/>
            <person name="Rameau R."/>
            <person name="Ray V."/>
            <person name="Raymond C."/>
            <person name="Retta R."/>
            <person name="Richardson S."/>
            <person name="Rise C."/>
            <person name="Rodriguez J."/>
            <person name="Rogers J."/>
            <person name="Rogov P."/>
            <person name="Rutman M."/>
            <person name="Schupbach R."/>
            <person name="Seaman C."/>
            <person name="Settipalli S."/>
            <person name="Sharpe T."/>
            <person name="Sheridan J."/>
            <person name="Sherpa N."/>
            <person name="Shi J."/>
            <person name="Smirnov S."/>
            <person name="Smith C."/>
            <person name="Sougnez C."/>
            <person name="Spencer B."/>
            <person name="Stalker J."/>
            <person name="Stange-thomann N."/>
            <person name="Stavropoulos S."/>
            <person name="Stetson K."/>
            <person name="Stone C."/>
            <person name="Stone S."/>
            <person name="Stubbs M."/>
            <person name="Talamas J."/>
            <person name="Tchuinga P."/>
            <person name="Tenzing P."/>
            <person name="Tesfaye S."/>
            <person name="Theodore J."/>
            <person name="Thoulutsang Y."/>
            <person name="Topham K."/>
            <person name="Towey S."/>
            <person name="Tsamla T."/>
            <person name="Tsomo N."/>
            <person name="Vallee D."/>
            <person name="Vassiliev H."/>
            <person name="Venkataraman V."/>
            <person name="Vinson J."/>
            <person name="Vo A."/>
            <person name="Wade C."/>
            <person name="Wang S."/>
            <person name="Wangchuk T."/>
            <person name="Wangdi T."/>
            <person name="Whittaker C."/>
            <person name="Wilkinson J."/>
            <person name="Wu Y."/>
            <person name="Wyman D."/>
            <person name="Yadav S."/>
            <person name="Yang S."/>
            <person name="Yang X."/>
            <person name="Yeager S."/>
            <person name="Yee E."/>
            <person name="Young G."/>
            <person name="Zainoun J."/>
            <person name="Zembeck L."/>
            <person name="Zimmer A."/>
            <person name="Zody M."/>
            <person name="Lander E."/>
        </authorList>
    </citation>
    <scope>NUCLEOTIDE SEQUENCE [LARGE SCALE GENOMIC DNA]</scope>
</reference>